<dbReference type="OrthoDB" id="1746449at2759"/>
<comment type="similarity">
    <text evidence="1">Belongs to the TRAPP small subunits family. BET3 subfamily.</text>
</comment>
<proteinExistence type="inferred from homology"/>
<evidence type="ECO:0000256" key="1">
    <source>
        <dbReference type="ARBA" id="ARBA00006218"/>
    </source>
</evidence>
<dbReference type="AlphaFoldDB" id="A0A8J4VU18"/>
<reference evidence="2" key="1">
    <citation type="submission" date="2020-03" db="EMBL/GenBank/DDBJ databases">
        <title>Castanea mollissima Vanexum genome sequencing.</title>
        <authorList>
            <person name="Staton M."/>
        </authorList>
    </citation>
    <scope>NUCLEOTIDE SEQUENCE</scope>
    <source>
        <tissue evidence="2">Leaf</tissue>
    </source>
</reference>
<sequence length="138" mass="15553">MSVDPLPENKAAQATSMHLNFPCGIIRGALLNFRIPRAVTADISNFPAFEETVEQSQLETSIQQPLFLVEEGPFPNLEDLRLELERVQSTKEDEWHWKAALNTNTLVLDGQIIIPTHNSFVEKGMLISIWNFKGGDHP</sequence>
<evidence type="ECO:0000313" key="3">
    <source>
        <dbReference type="Proteomes" id="UP000737018"/>
    </source>
</evidence>
<name>A0A8J4VU18_9ROSI</name>
<dbReference type="Pfam" id="PF04051">
    <property type="entry name" value="TRAPP"/>
    <property type="match status" value="1"/>
</dbReference>
<dbReference type="Gene3D" id="3.30.1380.20">
    <property type="entry name" value="Trafficking protein particle complex subunit 3"/>
    <property type="match status" value="1"/>
</dbReference>
<comment type="caution">
    <text evidence="2">The sequence shown here is derived from an EMBL/GenBank/DDBJ whole genome shotgun (WGS) entry which is preliminary data.</text>
</comment>
<protein>
    <submittedName>
        <fullName evidence="2">Uncharacterized protein</fullName>
    </submittedName>
</protein>
<dbReference type="InterPro" id="IPR007194">
    <property type="entry name" value="TRAPP_component"/>
</dbReference>
<keyword evidence="3" id="KW-1185">Reference proteome</keyword>
<evidence type="ECO:0000313" key="2">
    <source>
        <dbReference type="EMBL" id="KAF3970555.1"/>
    </source>
</evidence>
<dbReference type="EMBL" id="JRKL02000521">
    <property type="protein sequence ID" value="KAF3970555.1"/>
    <property type="molecule type" value="Genomic_DNA"/>
</dbReference>
<gene>
    <name evidence="2" type="ORF">CMV_005755</name>
</gene>
<accession>A0A8J4VU18</accession>
<dbReference type="Proteomes" id="UP000737018">
    <property type="component" value="Unassembled WGS sequence"/>
</dbReference>
<dbReference type="InterPro" id="IPR024096">
    <property type="entry name" value="NO_sig/Golgi_transp_ligand-bd"/>
</dbReference>
<organism evidence="2 3">
    <name type="scientific">Castanea mollissima</name>
    <name type="common">Chinese chestnut</name>
    <dbReference type="NCBI Taxonomy" id="60419"/>
    <lineage>
        <taxon>Eukaryota</taxon>
        <taxon>Viridiplantae</taxon>
        <taxon>Streptophyta</taxon>
        <taxon>Embryophyta</taxon>
        <taxon>Tracheophyta</taxon>
        <taxon>Spermatophyta</taxon>
        <taxon>Magnoliopsida</taxon>
        <taxon>eudicotyledons</taxon>
        <taxon>Gunneridae</taxon>
        <taxon>Pentapetalae</taxon>
        <taxon>rosids</taxon>
        <taxon>fabids</taxon>
        <taxon>Fagales</taxon>
        <taxon>Fagaceae</taxon>
        <taxon>Castanea</taxon>
    </lineage>
</organism>
<dbReference type="SUPFAM" id="SSF111126">
    <property type="entry name" value="Ligand-binding domain in the NO signalling and Golgi transport"/>
    <property type="match status" value="1"/>
</dbReference>